<feature type="transmembrane region" description="Helical" evidence="5">
    <location>
        <begin position="148"/>
        <end position="164"/>
    </location>
</feature>
<feature type="domain" description="Major facilitator superfamily (MFS) profile" evidence="6">
    <location>
        <begin position="37"/>
        <end position="440"/>
    </location>
</feature>
<dbReference type="Proteomes" id="UP000195514">
    <property type="component" value="Chromosome I"/>
</dbReference>
<evidence type="ECO:0000256" key="1">
    <source>
        <dbReference type="ARBA" id="ARBA00004651"/>
    </source>
</evidence>
<gene>
    <name evidence="7" type="ORF">CFX1CAM_1827</name>
</gene>
<dbReference type="KEGG" id="abat:CFX1CAM_1827"/>
<feature type="transmembrane region" description="Helical" evidence="5">
    <location>
        <begin position="322"/>
        <end position="342"/>
    </location>
</feature>
<dbReference type="OrthoDB" id="9772882at2"/>
<dbReference type="PANTHER" id="PTHR23526:SF2">
    <property type="entry name" value="MAJOR FACILITATOR SUPERFAMILY (MFS) PROFILE DOMAIN-CONTAINING PROTEIN"/>
    <property type="match status" value="1"/>
</dbReference>
<dbReference type="SUPFAM" id="SSF103473">
    <property type="entry name" value="MFS general substrate transporter"/>
    <property type="match status" value="1"/>
</dbReference>
<reference evidence="8" key="1">
    <citation type="submission" date="2017-05" db="EMBL/GenBank/DDBJ databases">
        <authorList>
            <person name="Kirkegaard R."/>
            <person name="Mcilroy J S."/>
        </authorList>
    </citation>
    <scope>NUCLEOTIDE SEQUENCE [LARGE SCALE GENOMIC DNA]</scope>
</reference>
<keyword evidence="8" id="KW-1185">Reference proteome</keyword>
<feature type="transmembrane region" description="Helical" evidence="5">
    <location>
        <begin position="290"/>
        <end position="310"/>
    </location>
</feature>
<dbReference type="GO" id="GO:0005886">
    <property type="term" value="C:plasma membrane"/>
    <property type="evidence" value="ECO:0007669"/>
    <property type="project" value="UniProtKB-SubCell"/>
</dbReference>
<evidence type="ECO:0000256" key="5">
    <source>
        <dbReference type="SAM" id="Phobius"/>
    </source>
</evidence>
<evidence type="ECO:0000313" key="8">
    <source>
        <dbReference type="Proteomes" id="UP000195514"/>
    </source>
</evidence>
<dbReference type="AlphaFoldDB" id="A0A1Y6K5B3"/>
<comment type="subcellular location">
    <subcellularLocation>
        <location evidence="1">Cell membrane</location>
        <topology evidence="1">Multi-pass membrane protein</topology>
    </subcellularLocation>
</comment>
<organism evidence="7 8">
    <name type="scientific">Candidatus Brevifilum fermentans</name>
    <dbReference type="NCBI Taxonomy" id="1986204"/>
    <lineage>
        <taxon>Bacteria</taxon>
        <taxon>Bacillati</taxon>
        <taxon>Chloroflexota</taxon>
        <taxon>Anaerolineae</taxon>
        <taxon>Anaerolineales</taxon>
        <taxon>Anaerolineaceae</taxon>
        <taxon>Candidatus Brevifilum</taxon>
    </lineage>
</organism>
<feature type="transmembrane region" description="Helical" evidence="5">
    <location>
        <begin position="389"/>
        <end position="409"/>
    </location>
</feature>
<dbReference type="PROSITE" id="PS50850">
    <property type="entry name" value="MFS"/>
    <property type="match status" value="1"/>
</dbReference>
<keyword evidence="3 5" id="KW-1133">Transmembrane helix</keyword>
<evidence type="ECO:0000256" key="4">
    <source>
        <dbReference type="ARBA" id="ARBA00023136"/>
    </source>
</evidence>
<feature type="transmembrane region" description="Helical" evidence="5">
    <location>
        <begin position="415"/>
        <end position="436"/>
    </location>
</feature>
<dbReference type="RefSeq" id="WP_087862697.1">
    <property type="nucleotide sequence ID" value="NZ_LT859958.1"/>
</dbReference>
<sequence>MRINQLRDRSVRIRHTITRFTRGGAWAAVLSASQQRNLTLFFYDGLFSAASDKIILTYLTIYLLSLGITRQQIGFLSSISSFSNALLLLPAAFLVERSGRRKEITTTSAIISRLMVFLMALLPFFLLGTSALVWIMLALVIIREAANNFAYPGWIALIGDIVPIEGRGRYFGSRNFIMGLAGMLVTLLMGEFITRIGEPLGYQVAFLVATLLAVFAIFFFNRIEDPLAVEKVDRQPDDAVSASFLDNLLSIFSSFKKHNQFLRFIIFVAVWNFTIQISGPFFTVHMAETLHFTAAMIGVVAVTNTAANMLVQRQFGLLADKWGDRTVSIVLAFLIPLVPLIWGLWVRVYWHAIAVEILSGLLWGGFNLVHFNSLLTQTPEDQRARFSAYYQIIVTLSMALGAAFGSFLIPVIEFVGVTLASTIGRLIAAVIFLVLVKETSTLEQTSPD</sequence>
<feature type="transmembrane region" description="Helical" evidence="5">
    <location>
        <begin position="200"/>
        <end position="221"/>
    </location>
</feature>
<feature type="transmembrane region" description="Helical" evidence="5">
    <location>
        <begin position="40"/>
        <end position="61"/>
    </location>
</feature>
<feature type="transmembrane region" description="Helical" evidence="5">
    <location>
        <begin position="73"/>
        <end position="95"/>
    </location>
</feature>
<dbReference type="InterPro" id="IPR052528">
    <property type="entry name" value="Sugar_transport-like"/>
</dbReference>
<dbReference type="InterPro" id="IPR036259">
    <property type="entry name" value="MFS_trans_sf"/>
</dbReference>
<dbReference type="InterPro" id="IPR011701">
    <property type="entry name" value="MFS"/>
</dbReference>
<evidence type="ECO:0000256" key="2">
    <source>
        <dbReference type="ARBA" id="ARBA00022692"/>
    </source>
</evidence>
<dbReference type="Gene3D" id="1.20.1250.20">
    <property type="entry name" value="MFS general substrate transporter like domains"/>
    <property type="match status" value="2"/>
</dbReference>
<evidence type="ECO:0000259" key="6">
    <source>
        <dbReference type="PROSITE" id="PS50850"/>
    </source>
</evidence>
<dbReference type="GO" id="GO:0022857">
    <property type="term" value="F:transmembrane transporter activity"/>
    <property type="evidence" value="ECO:0007669"/>
    <property type="project" value="InterPro"/>
</dbReference>
<feature type="transmembrane region" description="Helical" evidence="5">
    <location>
        <begin position="116"/>
        <end position="142"/>
    </location>
</feature>
<accession>A0A1Y6K5B3</accession>
<protein>
    <submittedName>
        <fullName evidence="7">Major facilitator superfamily transporter</fullName>
    </submittedName>
</protein>
<feature type="transmembrane region" description="Helical" evidence="5">
    <location>
        <begin position="176"/>
        <end position="194"/>
    </location>
</feature>
<dbReference type="PANTHER" id="PTHR23526">
    <property type="entry name" value="INTEGRAL MEMBRANE TRANSPORT PROTEIN-RELATED"/>
    <property type="match status" value="1"/>
</dbReference>
<dbReference type="EMBL" id="LT859958">
    <property type="protein sequence ID" value="SMX54892.1"/>
    <property type="molecule type" value="Genomic_DNA"/>
</dbReference>
<dbReference type="InterPro" id="IPR020846">
    <property type="entry name" value="MFS_dom"/>
</dbReference>
<dbReference type="Pfam" id="PF07690">
    <property type="entry name" value="MFS_1"/>
    <property type="match status" value="2"/>
</dbReference>
<proteinExistence type="predicted"/>
<evidence type="ECO:0000313" key="7">
    <source>
        <dbReference type="EMBL" id="SMX54892.1"/>
    </source>
</evidence>
<feature type="transmembrane region" description="Helical" evidence="5">
    <location>
        <begin position="261"/>
        <end position="284"/>
    </location>
</feature>
<keyword evidence="4 5" id="KW-0472">Membrane</keyword>
<evidence type="ECO:0000256" key="3">
    <source>
        <dbReference type="ARBA" id="ARBA00022989"/>
    </source>
</evidence>
<feature type="transmembrane region" description="Helical" evidence="5">
    <location>
        <begin position="348"/>
        <end position="369"/>
    </location>
</feature>
<keyword evidence="2 5" id="KW-0812">Transmembrane</keyword>
<name>A0A1Y6K5B3_9CHLR</name>